<keyword evidence="7" id="KW-0808">Transferase</keyword>
<accession>A0A846XNU9</accession>
<keyword evidence="4" id="KW-0238">DNA-binding</keyword>
<sequence>MLPASILKWHSRISNTAHFPESTFEVDAAGGPVQELPLTIDRTAQRPLSVQLADALRAAALDGRLRAGDRLPSTRALAGQLRTSRTVVTSAYDQLHAEGWISGRHGSGTYLTAAPTAIPDNVGRAAVARDEPQLSDLFSGYPCVAALDRAAWRRAWRGAGDRMPSEHKHRAGEPDYLAAVTEHLLRHRGLGPGADSTVLATAGTGSAVGELARSVLRRGDAVAIEDPGYLRAAGALRDADIRVVPVPVDAGGIRIDRIPTDVRAVYCTPAHQFPLGARMPAGRRIELVAFARRTGAWIIEDDYDGELRYDSAPLPLLATLAPDRVIHLGTTSKILSTTLGAGWLVAGQEVTTALLAHREMVGTSPAPAGQLVVAELARHGDLARHLRRLRREMPPRRALVVEELRAHGLDVTGDHAGSHVLVPLGSAAAEQAAVTAARQRGVLLDGLRRHHLGRRSTFGVVLGYAALPRTELRAAVTIAAECLAAAR</sequence>
<dbReference type="PANTHER" id="PTHR46577">
    <property type="entry name" value="HTH-TYPE TRANSCRIPTIONAL REGULATORY PROTEIN GABR"/>
    <property type="match status" value="1"/>
</dbReference>
<evidence type="ECO:0000313" key="8">
    <source>
        <dbReference type="Proteomes" id="UP000565711"/>
    </source>
</evidence>
<reference evidence="7 8" key="1">
    <citation type="submission" date="2020-04" db="EMBL/GenBank/DDBJ databases">
        <title>MicrobeNet Type strains.</title>
        <authorList>
            <person name="Nicholson A.C."/>
        </authorList>
    </citation>
    <scope>NUCLEOTIDE SEQUENCE [LARGE SCALE GENOMIC DNA]</scope>
    <source>
        <strain evidence="7 8">JCM 12354</strain>
    </source>
</reference>
<dbReference type="PANTHER" id="PTHR46577:SF1">
    <property type="entry name" value="HTH-TYPE TRANSCRIPTIONAL REGULATORY PROTEIN GABR"/>
    <property type="match status" value="1"/>
</dbReference>
<evidence type="ECO:0000256" key="5">
    <source>
        <dbReference type="ARBA" id="ARBA00023163"/>
    </source>
</evidence>
<dbReference type="GO" id="GO:0003700">
    <property type="term" value="F:DNA-binding transcription factor activity"/>
    <property type="evidence" value="ECO:0007669"/>
    <property type="project" value="InterPro"/>
</dbReference>
<dbReference type="Pfam" id="PF00155">
    <property type="entry name" value="Aminotran_1_2"/>
    <property type="match status" value="1"/>
</dbReference>
<dbReference type="Gene3D" id="3.40.640.10">
    <property type="entry name" value="Type I PLP-dependent aspartate aminotransferase-like (Major domain)"/>
    <property type="match status" value="1"/>
</dbReference>
<dbReference type="InterPro" id="IPR015421">
    <property type="entry name" value="PyrdxlP-dep_Trfase_major"/>
</dbReference>
<comment type="caution">
    <text evidence="7">The sequence shown here is derived from an EMBL/GenBank/DDBJ whole genome shotgun (WGS) entry which is preliminary data.</text>
</comment>
<evidence type="ECO:0000256" key="3">
    <source>
        <dbReference type="ARBA" id="ARBA00023015"/>
    </source>
</evidence>
<dbReference type="AlphaFoldDB" id="A0A846XNU9"/>
<dbReference type="SUPFAM" id="SSF46785">
    <property type="entry name" value="Winged helix' DNA-binding domain"/>
    <property type="match status" value="1"/>
</dbReference>
<evidence type="ECO:0000256" key="4">
    <source>
        <dbReference type="ARBA" id="ARBA00023125"/>
    </source>
</evidence>
<keyword evidence="8" id="KW-1185">Reference proteome</keyword>
<keyword evidence="3" id="KW-0805">Transcription regulation</keyword>
<name>A0A846XNU9_9NOCA</name>
<keyword evidence="2" id="KW-0663">Pyridoxal phosphate</keyword>
<dbReference type="InterPro" id="IPR036388">
    <property type="entry name" value="WH-like_DNA-bd_sf"/>
</dbReference>
<proteinExistence type="inferred from homology"/>
<dbReference type="SUPFAM" id="SSF53383">
    <property type="entry name" value="PLP-dependent transferases"/>
    <property type="match status" value="1"/>
</dbReference>
<dbReference type="Proteomes" id="UP000565711">
    <property type="component" value="Unassembled WGS sequence"/>
</dbReference>
<dbReference type="GO" id="GO:0030170">
    <property type="term" value="F:pyridoxal phosphate binding"/>
    <property type="evidence" value="ECO:0007669"/>
    <property type="project" value="InterPro"/>
</dbReference>
<dbReference type="EMBL" id="JAAXOP010000001">
    <property type="protein sequence ID" value="NKY48693.1"/>
    <property type="molecule type" value="Genomic_DNA"/>
</dbReference>
<protein>
    <submittedName>
        <fullName evidence="7">PLP-dependent aminotransferase family protein</fullName>
    </submittedName>
</protein>
<dbReference type="InterPro" id="IPR015424">
    <property type="entry name" value="PyrdxlP-dep_Trfase"/>
</dbReference>
<evidence type="ECO:0000313" key="7">
    <source>
        <dbReference type="EMBL" id="NKY48693.1"/>
    </source>
</evidence>
<evidence type="ECO:0000259" key="6">
    <source>
        <dbReference type="PROSITE" id="PS50949"/>
    </source>
</evidence>
<dbReference type="SMART" id="SM00345">
    <property type="entry name" value="HTH_GNTR"/>
    <property type="match status" value="1"/>
</dbReference>
<dbReference type="InterPro" id="IPR000524">
    <property type="entry name" value="Tscrpt_reg_HTH_GntR"/>
</dbReference>
<gene>
    <name evidence="7" type="ORF">HGA08_00520</name>
</gene>
<dbReference type="GO" id="GO:0003677">
    <property type="term" value="F:DNA binding"/>
    <property type="evidence" value="ECO:0007669"/>
    <property type="project" value="UniProtKB-KW"/>
</dbReference>
<dbReference type="CDD" id="cd00609">
    <property type="entry name" value="AAT_like"/>
    <property type="match status" value="1"/>
</dbReference>
<dbReference type="GO" id="GO:0008483">
    <property type="term" value="F:transaminase activity"/>
    <property type="evidence" value="ECO:0007669"/>
    <property type="project" value="UniProtKB-KW"/>
</dbReference>
<dbReference type="Gene3D" id="1.10.10.10">
    <property type="entry name" value="Winged helix-like DNA-binding domain superfamily/Winged helix DNA-binding domain"/>
    <property type="match status" value="1"/>
</dbReference>
<feature type="domain" description="HTH gntR-type" evidence="6">
    <location>
        <begin position="46"/>
        <end position="114"/>
    </location>
</feature>
<organism evidence="7 8">
    <name type="scientific">Nocardia vermiculata</name>
    <dbReference type="NCBI Taxonomy" id="257274"/>
    <lineage>
        <taxon>Bacteria</taxon>
        <taxon>Bacillati</taxon>
        <taxon>Actinomycetota</taxon>
        <taxon>Actinomycetes</taxon>
        <taxon>Mycobacteriales</taxon>
        <taxon>Nocardiaceae</taxon>
        <taxon>Nocardia</taxon>
    </lineage>
</organism>
<keyword evidence="7" id="KW-0032">Aminotransferase</keyword>
<dbReference type="Pfam" id="PF00392">
    <property type="entry name" value="GntR"/>
    <property type="match status" value="1"/>
</dbReference>
<comment type="similarity">
    <text evidence="1">In the C-terminal section; belongs to the class-I pyridoxal-phosphate-dependent aminotransferase family.</text>
</comment>
<dbReference type="PROSITE" id="PS50949">
    <property type="entry name" value="HTH_GNTR"/>
    <property type="match status" value="1"/>
</dbReference>
<evidence type="ECO:0000256" key="1">
    <source>
        <dbReference type="ARBA" id="ARBA00005384"/>
    </source>
</evidence>
<dbReference type="InterPro" id="IPR036390">
    <property type="entry name" value="WH_DNA-bd_sf"/>
</dbReference>
<dbReference type="InterPro" id="IPR004839">
    <property type="entry name" value="Aminotransferase_I/II_large"/>
</dbReference>
<evidence type="ECO:0000256" key="2">
    <source>
        <dbReference type="ARBA" id="ARBA00022898"/>
    </source>
</evidence>
<dbReference type="CDD" id="cd07377">
    <property type="entry name" value="WHTH_GntR"/>
    <property type="match status" value="1"/>
</dbReference>
<dbReference type="InterPro" id="IPR051446">
    <property type="entry name" value="HTH_trans_reg/aminotransferase"/>
</dbReference>
<keyword evidence="5" id="KW-0804">Transcription</keyword>